<evidence type="ECO:0000313" key="3">
    <source>
        <dbReference type="EMBL" id="KSU48059.1"/>
    </source>
</evidence>
<dbReference type="PROSITE" id="PS51708">
    <property type="entry name" value="CHAD"/>
    <property type="match status" value="1"/>
</dbReference>
<evidence type="ECO:0000313" key="4">
    <source>
        <dbReference type="EMBL" id="KTR26023.1"/>
    </source>
</evidence>
<sequence length="262" mass="31464">MNHRDTEKLTFELLETWSTFNHYAKEAQTFENPEDVHQARIRLRKLITFARLVDLTEEPVYLIWKRLMHAFGEVRDLDVQLEATSNKTEIDQLFANHVALQLQGKRSTLIETMHLLISNELDRSVRRFLAGPMTKRLKRMSEKELIQAAEKRYEKKREQFEKVQRKDGTKRVERMHELRLATKAYRYTVEYLRPYTHQPKSAVDRLKTTQTRLGHINDTYQRLERWRSFEVPSAYQEERLRQIKRLEDELRSALDQIEIAHG</sequence>
<evidence type="ECO:0000259" key="2">
    <source>
        <dbReference type="PROSITE" id="PS51708"/>
    </source>
</evidence>
<feature type="domain" description="CHAD" evidence="2">
    <location>
        <begin position="1"/>
        <end position="262"/>
    </location>
</feature>
<protein>
    <submittedName>
        <fullName evidence="5">CHAD domain-containing protein</fullName>
    </submittedName>
    <submittedName>
        <fullName evidence="3">Metal-binding protein</fullName>
    </submittedName>
</protein>
<dbReference type="InterPro" id="IPR038186">
    <property type="entry name" value="CHAD_dom_sf"/>
</dbReference>
<dbReference type="InterPro" id="IPR007899">
    <property type="entry name" value="CHAD_dom"/>
</dbReference>
<feature type="coiled-coil region" evidence="1">
    <location>
        <begin position="139"/>
        <end position="166"/>
    </location>
</feature>
<dbReference type="OrthoDB" id="2958798at2"/>
<dbReference type="Proteomes" id="UP001387110">
    <property type="component" value="Unassembled WGS sequence"/>
</dbReference>
<dbReference type="Gene3D" id="1.40.20.10">
    <property type="entry name" value="CHAD domain"/>
    <property type="match status" value="1"/>
</dbReference>
<keyword evidence="8" id="KW-1185">Reference proteome</keyword>
<dbReference type="Pfam" id="PF05235">
    <property type="entry name" value="CHAD"/>
    <property type="match status" value="1"/>
</dbReference>
<dbReference type="EMBL" id="LNQL01000005">
    <property type="protein sequence ID" value="KSU48059.1"/>
    <property type="molecule type" value="Genomic_DNA"/>
</dbReference>
<dbReference type="AlphaFoldDB" id="A0A0V8GCV6"/>
<evidence type="ECO:0000313" key="5">
    <source>
        <dbReference type="EMBL" id="MEI4463694.1"/>
    </source>
</evidence>
<accession>A0A0V8GCV6</accession>
<dbReference type="RefSeq" id="WP_023467100.1">
    <property type="nucleotide sequence ID" value="NZ_FMYN01000005.1"/>
</dbReference>
<proteinExistence type="predicted"/>
<gene>
    <name evidence="3" type="ORF">AS033_13030</name>
    <name evidence="4" type="ORF">RSA11_12510</name>
    <name evidence="5" type="ORF">SZL87_14810</name>
</gene>
<reference evidence="5 8" key="3">
    <citation type="submission" date="2023-12" db="EMBL/GenBank/DDBJ databases">
        <authorList>
            <person name="Easwaran N."/>
            <person name="Lazarus H.P.S."/>
        </authorList>
    </citation>
    <scope>NUCLEOTIDE SEQUENCE [LARGE SCALE GENOMIC DNA]</scope>
    <source>
        <strain evidence="5 8">VIT-2023</strain>
    </source>
</reference>
<dbReference type="EMBL" id="LDQV01000028">
    <property type="protein sequence ID" value="KTR26023.1"/>
    <property type="molecule type" value="Genomic_DNA"/>
</dbReference>
<dbReference type="EMBL" id="JBAWKY010000005">
    <property type="protein sequence ID" value="MEI4463694.1"/>
    <property type="molecule type" value="Genomic_DNA"/>
</dbReference>
<evidence type="ECO:0000313" key="7">
    <source>
        <dbReference type="Proteomes" id="UP000072605"/>
    </source>
</evidence>
<reference evidence="4 7" key="2">
    <citation type="journal article" date="2016" name="Front. Microbiol.">
        <title>Genomic Resource of Rice Seed Associated Bacteria.</title>
        <authorList>
            <person name="Midha S."/>
            <person name="Bansal K."/>
            <person name="Sharma S."/>
            <person name="Kumar N."/>
            <person name="Patil P.P."/>
            <person name="Chaudhry V."/>
            <person name="Patil P.B."/>
        </authorList>
    </citation>
    <scope>NUCLEOTIDE SEQUENCE [LARGE SCALE GENOMIC DNA]</scope>
    <source>
        <strain evidence="4 7">RSA11</strain>
    </source>
</reference>
<keyword evidence="1" id="KW-0175">Coiled coil</keyword>
<dbReference type="GeneID" id="90838344"/>
<dbReference type="Proteomes" id="UP000053797">
    <property type="component" value="Unassembled WGS sequence"/>
</dbReference>
<dbReference type="PANTHER" id="PTHR39339:SF1">
    <property type="entry name" value="CHAD DOMAIN-CONTAINING PROTEIN"/>
    <property type="match status" value="1"/>
</dbReference>
<organism evidence="3 6">
    <name type="scientific">Exiguobacterium indicum</name>
    <dbReference type="NCBI Taxonomy" id="296995"/>
    <lineage>
        <taxon>Bacteria</taxon>
        <taxon>Bacillati</taxon>
        <taxon>Bacillota</taxon>
        <taxon>Bacilli</taxon>
        <taxon>Bacillales</taxon>
        <taxon>Bacillales Family XII. Incertae Sedis</taxon>
        <taxon>Exiguobacterium</taxon>
    </lineage>
</organism>
<comment type="caution">
    <text evidence="3">The sequence shown here is derived from an EMBL/GenBank/DDBJ whole genome shotgun (WGS) entry which is preliminary data.</text>
</comment>
<reference evidence="3 6" key="1">
    <citation type="journal article" date="2015" name="Int. J. Syst. Evol. Microbiol.">
        <title>Exiguobacterium enclense sp. nov., isolated from sediment.</title>
        <authorList>
            <person name="Dastager S.G."/>
            <person name="Mawlankar R."/>
            <person name="Sonalkar V.V."/>
            <person name="Thorat M.N."/>
            <person name="Mual P."/>
            <person name="Verma A."/>
            <person name="Krishnamurthi S."/>
            <person name="Tang S.K."/>
            <person name="Li W.J."/>
        </authorList>
    </citation>
    <scope>NUCLEOTIDE SEQUENCE [LARGE SCALE GENOMIC DNA]</scope>
    <source>
        <strain evidence="3 6">NIO-1109</strain>
    </source>
</reference>
<dbReference type="PANTHER" id="PTHR39339">
    <property type="entry name" value="SLR1444 PROTEIN"/>
    <property type="match status" value="1"/>
</dbReference>
<evidence type="ECO:0000313" key="6">
    <source>
        <dbReference type="Proteomes" id="UP000053797"/>
    </source>
</evidence>
<evidence type="ECO:0000313" key="8">
    <source>
        <dbReference type="Proteomes" id="UP001387110"/>
    </source>
</evidence>
<name>A0A0V8GCV6_9BACL</name>
<dbReference type="SMART" id="SM00880">
    <property type="entry name" value="CHAD"/>
    <property type="match status" value="1"/>
</dbReference>
<dbReference type="Proteomes" id="UP000072605">
    <property type="component" value="Unassembled WGS sequence"/>
</dbReference>
<evidence type="ECO:0000256" key="1">
    <source>
        <dbReference type="SAM" id="Coils"/>
    </source>
</evidence>